<dbReference type="Proteomes" id="UP000006620">
    <property type="component" value="Chromosome"/>
</dbReference>
<gene>
    <name evidence="1" type="ordered locus">KNP414_07596</name>
</gene>
<accession>F8FCJ5</accession>
<dbReference type="AlphaFoldDB" id="F8FCJ5"/>
<name>F8FCJ5_PAEMK</name>
<protein>
    <submittedName>
        <fullName evidence="1">Uncharacterized protein</fullName>
    </submittedName>
</protein>
<evidence type="ECO:0000313" key="2">
    <source>
        <dbReference type="Proteomes" id="UP000006620"/>
    </source>
</evidence>
<dbReference type="KEGG" id="pms:KNP414_07596"/>
<reference evidence="1 2" key="2">
    <citation type="journal article" date="2013" name="Genome Announc.">
        <title>Genome Sequence of Growth-Improving Paenibacillus mucilaginosus Strain KNP414.</title>
        <authorList>
            <person name="Lu J.J."/>
            <person name="Wang J.F."/>
            <person name="Hu X.F."/>
        </authorList>
    </citation>
    <scope>NUCLEOTIDE SEQUENCE [LARGE SCALE GENOMIC DNA]</scope>
    <source>
        <strain evidence="1 2">KNP414</strain>
    </source>
</reference>
<evidence type="ECO:0000313" key="1">
    <source>
        <dbReference type="EMBL" id="AEI46086.1"/>
    </source>
</evidence>
<sequence>MVRAFIERFGIFFGEITEFTDGGVFLQNHFSITVHENFKRVPFADPEGAANLLWDYDPAKIVDATNNSSCFHMF</sequence>
<reference evidence="2" key="1">
    <citation type="submission" date="2011-06" db="EMBL/GenBank/DDBJ databases">
        <title>Complete genome sequence of Paenibacillus mucilaginosus KNP414.</title>
        <authorList>
            <person name="Wang J."/>
            <person name="Hu S."/>
            <person name="Hu X."/>
            <person name="Zhang B."/>
            <person name="Dong D."/>
            <person name="Zhang S."/>
            <person name="Zhao K."/>
            <person name="Wu D."/>
        </authorList>
    </citation>
    <scope>NUCLEOTIDE SEQUENCE [LARGE SCALE GENOMIC DNA]</scope>
    <source>
        <strain evidence="2">KNP414</strain>
    </source>
</reference>
<proteinExistence type="predicted"/>
<dbReference type="EMBL" id="CP002869">
    <property type="protein sequence ID" value="AEI46086.1"/>
    <property type="molecule type" value="Genomic_DNA"/>
</dbReference>
<dbReference type="HOGENOM" id="CLU_2684355_0_0_9"/>
<organism evidence="1 2">
    <name type="scientific">Paenibacillus mucilaginosus (strain KNP414)</name>
    <dbReference type="NCBI Taxonomy" id="1036673"/>
    <lineage>
        <taxon>Bacteria</taxon>
        <taxon>Bacillati</taxon>
        <taxon>Bacillota</taxon>
        <taxon>Bacilli</taxon>
        <taxon>Bacillales</taxon>
        <taxon>Paenibacillaceae</taxon>
        <taxon>Paenibacillus</taxon>
    </lineage>
</organism>